<reference evidence="1" key="1">
    <citation type="submission" date="2022-02" db="EMBL/GenBank/DDBJ databases">
        <authorList>
            <person name="Leng L."/>
        </authorList>
    </citation>
    <scope>NUCLEOTIDE SEQUENCE</scope>
    <source>
        <strain evidence="1">JI</strain>
    </source>
</reference>
<accession>A0A9X4H4Z3</accession>
<name>A0A9X4H4Z3_9FIRM</name>
<gene>
    <name evidence="1" type="ORF">L7E55_04830</name>
</gene>
<dbReference type="Proteomes" id="UP001154312">
    <property type="component" value="Unassembled WGS sequence"/>
</dbReference>
<dbReference type="AlphaFoldDB" id="A0A9X4H4Z3"/>
<dbReference type="EMBL" id="JAKOAV010000006">
    <property type="protein sequence ID" value="MDF9407688.1"/>
    <property type="molecule type" value="Genomic_DNA"/>
</dbReference>
<keyword evidence="2" id="KW-1185">Reference proteome</keyword>
<evidence type="ECO:0000313" key="2">
    <source>
        <dbReference type="Proteomes" id="UP001154312"/>
    </source>
</evidence>
<dbReference type="RefSeq" id="WP_277442924.1">
    <property type="nucleotide sequence ID" value="NZ_JAKOAV010000006.1"/>
</dbReference>
<proteinExistence type="predicted"/>
<organism evidence="1 2">
    <name type="scientific">Pelotomaculum isophthalicicum JI</name>
    <dbReference type="NCBI Taxonomy" id="947010"/>
    <lineage>
        <taxon>Bacteria</taxon>
        <taxon>Bacillati</taxon>
        <taxon>Bacillota</taxon>
        <taxon>Clostridia</taxon>
        <taxon>Eubacteriales</taxon>
        <taxon>Desulfotomaculaceae</taxon>
        <taxon>Pelotomaculum</taxon>
    </lineage>
</organism>
<protein>
    <submittedName>
        <fullName evidence="1">Uncharacterized protein</fullName>
    </submittedName>
</protein>
<comment type="caution">
    <text evidence="1">The sequence shown here is derived from an EMBL/GenBank/DDBJ whole genome shotgun (WGS) entry which is preliminary data.</text>
</comment>
<sequence length="87" mass="10478">MLWIEVKRAYPNQWVIIEAIEAHTEGDKRIIAQMTVVDNFQDDNNKALLQYLQLHRKHRERELYVVHTSRPELDIIEQRWIGVRADI</sequence>
<evidence type="ECO:0000313" key="1">
    <source>
        <dbReference type="EMBL" id="MDF9407688.1"/>
    </source>
</evidence>